<keyword evidence="7" id="KW-1185">Reference proteome</keyword>
<dbReference type="InterPro" id="IPR013120">
    <property type="entry name" value="FAR_NAD-bd"/>
</dbReference>
<dbReference type="NCBIfam" id="TIGR01746">
    <property type="entry name" value="Thioester-redct"/>
    <property type="match status" value="1"/>
</dbReference>
<dbReference type="CDD" id="cd05930">
    <property type="entry name" value="A_NRPS"/>
    <property type="match status" value="1"/>
</dbReference>
<dbReference type="PANTHER" id="PTHR44845">
    <property type="entry name" value="CARRIER DOMAIN-CONTAINING PROTEIN"/>
    <property type="match status" value="1"/>
</dbReference>
<dbReference type="InterPro" id="IPR000873">
    <property type="entry name" value="AMP-dep_synth/lig_dom"/>
</dbReference>
<dbReference type="Gene3D" id="3.40.50.720">
    <property type="entry name" value="NAD(P)-binding Rossmann-like Domain"/>
    <property type="match status" value="1"/>
</dbReference>
<dbReference type="InterPro" id="IPR010071">
    <property type="entry name" value="AA_adenyl_dom"/>
</dbReference>
<feature type="domain" description="Carrier" evidence="5">
    <location>
        <begin position="770"/>
        <end position="844"/>
    </location>
</feature>
<dbReference type="NCBIfam" id="TIGR01733">
    <property type="entry name" value="AA-adenyl-dom"/>
    <property type="match status" value="1"/>
</dbReference>
<sequence length="1257" mass="138847">MDTLLTDRKVRDFWLNELQLPLSGFDMYTDSPKVNYKGDLVTTTHRLALPENAFTRMGKDRDLENWLLAGYVVFMFRMSGEPDQIVGARNSAGRVLPLRLNCDGKATFGQLYRMVKDKRAALDAVDMPLKEIEETIGHSPVLYTVFEKQPKAGVAGLNGDAPGNVYMHWRFDWVNDDEGQLRIDYERHLFNEGTIAEFAAHFELIMRAVLENEDQAIGGIPILTADDKIAYAELNDTARVWPSLPESIPDMLRSTVRLHGDRTALSSGDRSLTYRELDLVSNRLARMLLQRGLQKGQFVALFMERSLDAIIAMLAILKAGGAYIPLDPEHPEDRNAYIIADTRTGIVLTKDGYAPQLKALLAAAKREVSILHLDRELDGDDSELDPVNCVSGDDVAYIIYTSGTTGRPKGVMIPHAGVLNLALATVEQLGLREKDIILQYSTFSFDASVYDIFSAICCGARLHLLSNEQRYSVEAFTAAIEEQGATRIGILPTVFFNQLSAHLNAEQALKYGNIRSFVIGGEALPGESVRSLQRKLPHLPVIVNAYGPTEVTVATTTHLMDSPVPDHLNTISIGKPLANYEVLIVNELLQPCPVNVAGELLIHSVGLAKGYLNQPEKTEEAFILDPVNPGSGKRYYRSGDLVRLLRDGGIEYVGRKDLQVKIRGYRIEIGEIEENLIKHGDLKDAAVIVKEDESGEKLLVAFYTSKNGAPVEKTELVAYMKSKVPAYMVPSQFVFLEAMPVSPTGKIDRRKLGLYELPEEEAYAGADAAPPENELQAEIAAAWAKALRLRSVGIHDDFFEIGGHSLKILETLVLLKPRFPQLKINDFFAYPTVARLAERVAELAQAPSGKGDAAPGLTGETVDLAETPRQFGRGSLTGGKLKPGRQEHILLTGATGYLGSSLLDELLRTSQATVYCLIRPMQGQDAYERLQRVMEGYFGPEVVQRMEGRVVAVQGDLEQPDLGLVGPVRDLLLAKIDAILHCGAEVKHFGEAEYFHRVNVESTERLLALTRGRNVRFHYVSTLGIPEDLAMGGQWETFASEGGYQDPSLDTGNVYTNSKLAAERRVIRACEEEGVPATVYRVGNLSCHSETGAFQRNIDNNAFYRMLKAMLLLGKAPSVSWQVDLTPVNFASGAIAALALQDGTAGRLFHICNPVQLPYAEMVESFRSLGYRIELLDWAEYESWLLDAGRPKDQAGLELAMAQLEGDGAKNSPFRFACPQTVEYLEGTGIHCHVPDSAYIKRLVEYAVKVGYFPESP</sequence>
<dbReference type="Pfam" id="PF13193">
    <property type="entry name" value="AMP-binding_C"/>
    <property type="match status" value="1"/>
</dbReference>
<keyword evidence="2" id="KW-0596">Phosphopantetheine</keyword>
<keyword evidence="3" id="KW-0597">Phosphoprotein</keyword>
<dbReference type="RefSeq" id="WP_148454260.1">
    <property type="nucleotide sequence ID" value="NZ_VSDO01000003.1"/>
</dbReference>
<organism evidence="6 7">
    <name type="scientific">Paenibacillus faecis</name>
    <dbReference type="NCBI Taxonomy" id="862114"/>
    <lineage>
        <taxon>Bacteria</taxon>
        <taxon>Bacillati</taxon>
        <taxon>Bacillota</taxon>
        <taxon>Bacilli</taxon>
        <taxon>Bacillales</taxon>
        <taxon>Paenibacillaceae</taxon>
        <taxon>Paenibacillus</taxon>
    </lineage>
</organism>
<name>A0A5D0CT29_9BACL</name>
<dbReference type="EMBL" id="VSDO01000003">
    <property type="protein sequence ID" value="TYA12484.1"/>
    <property type="molecule type" value="Genomic_DNA"/>
</dbReference>
<dbReference type="PANTHER" id="PTHR44845:SF7">
    <property type="entry name" value="PLIPASTATIN SYNTHASE SUBUNIT D"/>
    <property type="match status" value="1"/>
</dbReference>
<dbReference type="InterPro" id="IPR025110">
    <property type="entry name" value="AMP-bd_C"/>
</dbReference>
<dbReference type="InterPro" id="IPR009081">
    <property type="entry name" value="PP-bd_ACP"/>
</dbReference>
<dbReference type="FunFam" id="3.40.50.980:FF:000001">
    <property type="entry name" value="Non-ribosomal peptide synthetase"/>
    <property type="match status" value="1"/>
</dbReference>
<dbReference type="GO" id="GO:0017000">
    <property type="term" value="P:antibiotic biosynthetic process"/>
    <property type="evidence" value="ECO:0007669"/>
    <property type="project" value="UniProtKB-KW"/>
</dbReference>
<dbReference type="PROSITE" id="PS00455">
    <property type="entry name" value="AMP_BINDING"/>
    <property type="match status" value="1"/>
</dbReference>
<dbReference type="AlphaFoldDB" id="A0A5D0CT29"/>
<gene>
    <name evidence="6" type="ORF">FRY98_17495</name>
</gene>
<evidence type="ECO:0000256" key="3">
    <source>
        <dbReference type="ARBA" id="ARBA00022553"/>
    </source>
</evidence>
<dbReference type="OrthoDB" id="9765680at2"/>
<reference evidence="6 7" key="1">
    <citation type="submission" date="2019-08" db="EMBL/GenBank/DDBJ databases">
        <title>Genome sequencing of Paenibacillus faecis DSM 23593(T).</title>
        <authorList>
            <person name="Kook J.-K."/>
            <person name="Park S.-N."/>
            <person name="Lim Y.K."/>
        </authorList>
    </citation>
    <scope>NUCLEOTIDE SEQUENCE [LARGE SCALE GENOMIC DNA]</scope>
    <source>
        <strain evidence="6 7">DSM 23593</strain>
    </source>
</reference>
<dbReference type="Gene3D" id="1.10.1200.10">
    <property type="entry name" value="ACP-like"/>
    <property type="match status" value="1"/>
</dbReference>
<dbReference type="Pfam" id="PF00550">
    <property type="entry name" value="PP-binding"/>
    <property type="match status" value="1"/>
</dbReference>
<dbReference type="Gene3D" id="2.30.38.10">
    <property type="entry name" value="Luciferase, Domain 3"/>
    <property type="match status" value="1"/>
</dbReference>
<evidence type="ECO:0000313" key="6">
    <source>
        <dbReference type="EMBL" id="TYA12484.1"/>
    </source>
</evidence>
<dbReference type="InterPro" id="IPR010080">
    <property type="entry name" value="Thioester_reductase-like_dom"/>
</dbReference>
<dbReference type="Pfam" id="PF07993">
    <property type="entry name" value="NAD_binding_4"/>
    <property type="match status" value="1"/>
</dbReference>
<dbReference type="InterPro" id="IPR036291">
    <property type="entry name" value="NAD(P)-bd_dom_sf"/>
</dbReference>
<dbReference type="Gene3D" id="3.30.559.30">
    <property type="entry name" value="Nonribosomal peptide synthetase, condensation domain"/>
    <property type="match status" value="1"/>
</dbReference>
<comment type="similarity">
    <text evidence="1">Belongs to the ATP-dependent AMP-binding enzyme family.</text>
</comment>
<dbReference type="SUPFAM" id="SSF47336">
    <property type="entry name" value="ACP-like"/>
    <property type="match status" value="1"/>
</dbReference>
<protein>
    <submittedName>
        <fullName evidence="6">Amino acid adenylation domain-containing protein</fullName>
    </submittedName>
</protein>
<dbReference type="PROSITE" id="PS50075">
    <property type="entry name" value="CARRIER"/>
    <property type="match status" value="1"/>
</dbReference>
<evidence type="ECO:0000256" key="4">
    <source>
        <dbReference type="ARBA" id="ARBA00023194"/>
    </source>
</evidence>
<dbReference type="SUPFAM" id="SSF56801">
    <property type="entry name" value="Acetyl-CoA synthetase-like"/>
    <property type="match status" value="1"/>
</dbReference>
<accession>A0A5D0CT29</accession>
<dbReference type="InterPro" id="IPR045851">
    <property type="entry name" value="AMP-bd_C_sf"/>
</dbReference>
<dbReference type="InterPro" id="IPR036736">
    <property type="entry name" value="ACP-like_sf"/>
</dbReference>
<dbReference type="InterPro" id="IPR006162">
    <property type="entry name" value="Ppantetheine_attach_site"/>
</dbReference>
<dbReference type="PRINTS" id="PR00154">
    <property type="entry name" value="AMPBINDING"/>
</dbReference>
<dbReference type="Gene3D" id="3.40.50.980">
    <property type="match status" value="2"/>
</dbReference>
<dbReference type="Proteomes" id="UP000325218">
    <property type="component" value="Unassembled WGS sequence"/>
</dbReference>
<evidence type="ECO:0000313" key="7">
    <source>
        <dbReference type="Proteomes" id="UP000325218"/>
    </source>
</evidence>
<dbReference type="PROSITE" id="PS00012">
    <property type="entry name" value="PHOSPHOPANTETHEINE"/>
    <property type="match status" value="1"/>
</dbReference>
<evidence type="ECO:0000259" key="5">
    <source>
        <dbReference type="PROSITE" id="PS50075"/>
    </source>
</evidence>
<dbReference type="PIRSF" id="PIRSF001617">
    <property type="entry name" value="Alpha-AR"/>
    <property type="match status" value="1"/>
</dbReference>
<dbReference type="Pfam" id="PF00501">
    <property type="entry name" value="AMP-binding"/>
    <property type="match status" value="1"/>
</dbReference>
<proteinExistence type="inferred from homology"/>
<dbReference type="Gene3D" id="3.30.300.30">
    <property type="match status" value="1"/>
</dbReference>
<evidence type="ECO:0000256" key="2">
    <source>
        <dbReference type="ARBA" id="ARBA00022450"/>
    </source>
</evidence>
<dbReference type="InterPro" id="IPR020845">
    <property type="entry name" value="AMP-binding_CS"/>
</dbReference>
<dbReference type="SUPFAM" id="SSF52777">
    <property type="entry name" value="CoA-dependent acyltransferases"/>
    <property type="match status" value="1"/>
</dbReference>
<comment type="caution">
    <text evidence="6">The sequence shown here is derived from an EMBL/GenBank/DDBJ whole genome shotgun (WGS) entry which is preliminary data.</text>
</comment>
<keyword evidence="4" id="KW-0045">Antibiotic biosynthesis</keyword>
<dbReference type="FunFam" id="3.40.50.12780:FF:000012">
    <property type="entry name" value="Non-ribosomal peptide synthetase"/>
    <property type="match status" value="1"/>
</dbReference>
<evidence type="ECO:0000256" key="1">
    <source>
        <dbReference type="ARBA" id="ARBA00006432"/>
    </source>
</evidence>
<dbReference type="SUPFAM" id="SSF51735">
    <property type="entry name" value="NAD(P)-binding Rossmann-fold domains"/>
    <property type="match status" value="1"/>
</dbReference>
<dbReference type="InterPro" id="IPR020459">
    <property type="entry name" value="AMP-binding"/>
</dbReference>